<organism evidence="11 12">
    <name type="scientific">Pseudomonas putida</name>
    <name type="common">Arthrobacter siderocapsulatus</name>
    <dbReference type="NCBI Taxonomy" id="303"/>
    <lineage>
        <taxon>Bacteria</taxon>
        <taxon>Pseudomonadati</taxon>
        <taxon>Pseudomonadota</taxon>
        <taxon>Gammaproteobacteria</taxon>
        <taxon>Pseudomonadales</taxon>
        <taxon>Pseudomonadaceae</taxon>
        <taxon>Pseudomonas</taxon>
    </lineage>
</organism>
<evidence type="ECO:0000256" key="8">
    <source>
        <dbReference type="ARBA" id="ARBA00023136"/>
    </source>
</evidence>
<dbReference type="InterPro" id="IPR043128">
    <property type="entry name" value="Rev_trsase/Diguanyl_cyclase"/>
</dbReference>
<reference evidence="11 12" key="1">
    <citation type="submission" date="2016-10" db="EMBL/GenBank/DDBJ databases">
        <title>Genome Sequence of Pseudomonas putida GM4FR.</title>
        <authorList>
            <person name="Poehlein A."/>
            <person name="Wemheuer F."/>
            <person name="Hollensteiner J."/>
            <person name="Wemheuer B."/>
        </authorList>
    </citation>
    <scope>NUCLEOTIDE SEQUENCE [LARGE SCALE GENOMIC DNA]</scope>
    <source>
        <strain evidence="11 12">GM4FR</strain>
    </source>
</reference>
<evidence type="ECO:0000313" key="11">
    <source>
        <dbReference type="EMBL" id="OLS64841.1"/>
    </source>
</evidence>
<dbReference type="Pfam" id="PF02743">
    <property type="entry name" value="dCache_1"/>
    <property type="match status" value="1"/>
</dbReference>
<dbReference type="PANTHER" id="PTHR45138:SF24">
    <property type="entry name" value="DIGUANYLATE CYCLASE DGCC-RELATED"/>
    <property type="match status" value="1"/>
</dbReference>
<comment type="subcellular location">
    <subcellularLocation>
        <location evidence="2">Cell inner membrane</location>
    </subcellularLocation>
    <subcellularLocation>
        <location evidence="3">Cell membrane</location>
        <topology evidence="3">Multi-pass membrane protein</topology>
    </subcellularLocation>
</comment>
<dbReference type="PROSITE" id="PS51257">
    <property type="entry name" value="PROKAR_LIPOPROTEIN"/>
    <property type="match status" value="1"/>
</dbReference>
<gene>
    <name evidence="11" type="primary">pleD_1</name>
    <name evidence="11" type="ORF">PSEMO_02640</name>
</gene>
<feature type="transmembrane region" description="Helical" evidence="9">
    <location>
        <begin position="295"/>
        <end position="317"/>
    </location>
</feature>
<evidence type="ECO:0000256" key="3">
    <source>
        <dbReference type="ARBA" id="ARBA00004651"/>
    </source>
</evidence>
<protein>
    <recommendedName>
        <fullName evidence="4">diguanylate cyclase</fullName>
        <ecNumber evidence="4">2.7.7.65</ecNumber>
    </recommendedName>
</protein>
<evidence type="ECO:0000256" key="1">
    <source>
        <dbReference type="ARBA" id="ARBA00001946"/>
    </source>
</evidence>
<dbReference type="GO" id="GO:1902201">
    <property type="term" value="P:negative regulation of bacterial-type flagellum-dependent cell motility"/>
    <property type="evidence" value="ECO:0007669"/>
    <property type="project" value="TreeGrafter"/>
</dbReference>
<dbReference type="NCBIfam" id="TIGR00254">
    <property type="entry name" value="GGDEF"/>
    <property type="match status" value="1"/>
</dbReference>
<dbReference type="EMBL" id="MKZO01000002">
    <property type="protein sequence ID" value="OLS64841.1"/>
    <property type="molecule type" value="Genomic_DNA"/>
</dbReference>
<keyword evidence="5" id="KW-1003">Cell membrane</keyword>
<dbReference type="AlphaFoldDB" id="A0A1Q9RBV6"/>
<evidence type="ECO:0000256" key="2">
    <source>
        <dbReference type="ARBA" id="ARBA00004533"/>
    </source>
</evidence>
<sequence>MPLRSALFSQRSLLLTLLLLLGCGFLATSLVSYYASRSAIRDGIINTELPLTSDTVYSEIQKDLIRPIVVSSMLAQNTFLRDWTLAGEQDPAQMTRYLSEVERQQRAYTAFYVSEASGIYYQAKGILKKIDPSTERDRWYARVKQMQAPYEINVDMDMANKDRMTVFINYKVLDEQQRFMGAAGVGLTVDAAVKLIDAYQLRYKRSVYFVDPRGQIVLTGSSGGPDGARAGTTLESIPALARLLTHMPTPSTGSREYQRDDQVHFLNVRFIPELNWYLFVEKPAGDSLDGVKQSLYLNLAICAIISAVVLAMINGMIRRHQDGIQELATLDSLTHLHNRRAFDLLAAQALLDAERGALPLTALLIDLDHFKELNDTYGHLAGDEVLRQFARLLESSLRQADILCRWGGEEFVVLLKDTEASQGHWVAEKIRQRTELSEFTCDDTRLSLTASIGVTGLSASDTLRSLIARADQALYRAKQNGRNRVCSEPPSSDHA</sequence>
<evidence type="ECO:0000313" key="12">
    <source>
        <dbReference type="Proteomes" id="UP000186736"/>
    </source>
</evidence>
<evidence type="ECO:0000256" key="4">
    <source>
        <dbReference type="ARBA" id="ARBA00012528"/>
    </source>
</evidence>
<dbReference type="SUPFAM" id="SSF55073">
    <property type="entry name" value="Nucleotide cyclase"/>
    <property type="match status" value="1"/>
</dbReference>
<dbReference type="GO" id="GO:0005886">
    <property type="term" value="C:plasma membrane"/>
    <property type="evidence" value="ECO:0007669"/>
    <property type="project" value="UniProtKB-SubCell"/>
</dbReference>
<dbReference type="OrthoDB" id="5496380at2"/>
<dbReference type="InterPro" id="IPR029787">
    <property type="entry name" value="Nucleotide_cyclase"/>
</dbReference>
<dbReference type="CDD" id="cd18773">
    <property type="entry name" value="PDC1_HK_sensor"/>
    <property type="match status" value="1"/>
</dbReference>
<evidence type="ECO:0000256" key="7">
    <source>
        <dbReference type="ARBA" id="ARBA00022989"/>
    </source>
</evidence>
<proteinExistence type="predicted"/>
<name>A0A1Q9RBV6_PSEPU</name>
<keyword evidence="8 9" id="KW-0472">Membrane</keyword>
<keyword evidence="7 9" id="KW-1133">Transmembrane helix</keyword>
<dbReference type="Pfam" id="PF00990">
    <property type="entry name" value="GGDEF"/>
    <property type="match status" value="1"/>
</dbReference>
<dbReference type="Gene3D" id="3.30.450.20">
    <property type="entry name" value="PAS domain"/>
    <property type="match status" value="2"/>
</dbReference>
<evidence type="ECO:0000256" key="5">
    <source>
        <dbReference type="ARBA" id="ARBA00022475"/>
    </source>
</evidence>
<comment type="cofactor">
    <cofactor evidence="1">
        <name>Mg(2+)</name>
        <dbReference type="ChEBI" id="CHEBI:18420"/>
    </cofactor>
</comment>
<dbReference type="PROSITE" id="PS50887">
    <property type="entry name" value="GGDEF"/>
    <property type="match status" value="1"/>
</dbReference>
<dbReference type="InterPro" id="IPR050469">
    <property type="entry name" value="Diguanylate_Cyclase"/>
</dbReference>
<dbReference type="InterPro" id="IPR000160">
    <property type="entry name" value="GGDEF_dom"/>
</dbReference>
<evidence type="ECO:0000256" key="9">
    <source>
        <dbReference type="SAM" id="Phobius"/>
    </source>
</evidence>
<dbReference type="FunFam" id="3.30.70.270:FF:000001">
    <property type="entry name" value="Diguanylate cyclase domain protein"/>
    <property type="match status" value="1"/>
</dbReference>
<dbReference type="InterPro" id="IPR033479">
    <property type="entry name" value="dCache_1"/>
</dbReference>
<dbReference type="Proteomes" id="UP000186736">
    <property type="component" value="Unassembled WGS sequence"/>
</dbReference>
<dbReference type="Gene3D" id="3.30.70.270">
    <property type="match status" value="1"/>
</dbReference>
<dbReference type="GO" id="GO:0052621">
    <property type="term" value="F:diguanylate cyclase activity"/>
    <property type="evidence" value="ECO:0007669"/>
    <property type="project" value="UniProtKB-EC"/>
</dbReference>
<dbReference type="PANTHER" id="PTHR45138">
    <property type="entry name" value="REGULATORY COMPONENTS OF SENSORY TRANSDUCTION SYSTEM"/>
    <property type="match status" value="1"/>
</dbReference>
<dbReference type="CDD" id="cd01949">
    <property type="entry name" value="GGDEF"/>
    <property type="match status" value="1"/>
</dbReference>
<evidence type="ECO:0000259" key="10">
    <source>
        <dbReference type="PROSITE" id="PS50887"/>
    </source>
</evidence>
<accession>A0A1Q9RBV6</accession>
<dbReference type="RefSeq" id="WP_075801384.1">
    <property type="nucleotide sequence ID" value="NZ_MKZO01000002.1"/>
</dbReference>
<dbReference type="SMART" id="SM00267">
    <property type="entry name" value="GGDEF"/>
    <property type="match status" value="1"/>
</dbReference>
<comment type="caution">
    <text evidence="11">The sequence shown here is derived from an EMBL/GenBank/DDBJ whole genome shotgun (WGS) entry which is preliminary data.</text>
</comment>
<feature type="domain" description="GGDEF" evidence="10">
    <location>
        <begin position="358"/>
        <end position="490"/>
    </location>
</feature>
<evidence type="ECO:0000256" key="6">
    <source>
        <dbReference type="ARBA" id="ARBA00022692"/>
    </source>
</evidence>
<dbReference type="EC" id="2.7.7.65" evidence="4"/>
<dbReference type="GO" id="GO:0043709">
    <property type="term" value="P:cell adhesion involved in single-species biofilm formation"/>
    <property type="evidence" value="ECO:0007669"/>
    <property type="project" value="TreeGrafter"/>
</dbReference>
<keyword evidence="6 9" id="KW-0812">Transmembrane</keyword>